<dbReference type="Proteomes" id="UP000193944">
    <property type="component" value="Unassembled WGS sequence"/>
</dbReference>
<evidence type="ECO:0000313" key="4">
    <source>
        <dbReference type="Proteomes" id="UP000193944"/>
    </source>
</evidence>
<organism evidence="3 4">
    <name type="scientific">Anaeromyces robustus</name>
    <dbReference type="NCBI Taxonomy" id="1754192"/>
    <lineage>
        <taxon>Eukaryota</taxon>
        <taxon>Fungi</taxon>
        <taxon>Fungi incertae sedis</taxon>
        <taxon>Chytridiomycota</taxon>
        <taxon>Chytridiomycota incertae sedis</taxon>
        <taxon>Neocallimastigomycetes</taxon>
        <taxon>Neocallimastigales</taxon>
        <taxon>Neocallimastigaceae</taxon>
        <taxon>Anaeromyces</taxon>
    </lineage>
</organism>
<dbReference type="EMBL" id="MCFG01000180">
    <property type="protein sequence ID" value="ORX79286.1"/>
    <property type="molecule type" value="Genomic_DNA"/>
</dbReference>
<evidence type="ECO:0000256" key="2">
    <source>
        <dbReference type="SAM" id="Phobius"/>
    </source>
</evidence>
<feature type="transmembrane region" description="Helical" evidence="2">
    <location>
        <begin position="26"/>
        <end position="43"/>
    </location>
</feature>
<feature type="transmembrane region" description="Helical" evidence="2">
    <location>
        <begin position="125"/>
        <end position="145"/>
    </location>
</feature>
<gene>
    <name evidence="3" type="ORF">BCR32DRAFT_281522</name>
</gene>
<reference evidence="3 4" key="1">
    <citation type="submission" date="2016-08" db="EMBL/GenBank/DDBJ databases">
        <title>A Parts List for Fungal Cellulosomes Revealed by Comparative Genomics.</title>
        <authorList>
            <consortium name="DOE Joint Genome Institute"/>
            <person name="Haitjema C.H."/>
            <person name="Gilmore S.P."/>
            <person name="Henske J.K."/>
            <person name="Solomon K.V."/>
            <person name="De Groot R."/>
            <person name="Kuo A."/>
            <person name="Mondo S.J."/>
            <person name="Salamov A.A."/>
            <person name="Labutti K."/>
            <person name="Zhao Z."/>
            <person name="Chiniquy J."/>
            <person name="Barry K."/>
            <person name="Brewer H.M."/>
            <person name="Purvine S.O."/>
            <person name="Wright A.T."/>
            <person name="Boxma B."/>
            <person name="Van Alen T."/>
            <person name="Hackstein J.H."/>
            <person name="Baker S.E."/>
            <person name="Grigoriev I.V."/>
            <person name="O'Malley M.A."/>
        </authorList>
    </citation>
    <scope>NUCLEOTIDE SEQUENCE [LARGE SCALE GENOMIC DNA]</scope>
    <source>
        <strain evidence="3 4">S4</strain>
    </source>
</reference>
<comment type="caution">
    <text evidence="3">The sequence shown here is derived from an EMBL/GenBank/DDBJ whole genome shotgun (WGS) entry which is preliminary data.</text>
</comment>
<evidence type="ECO:0000256" key="1">
    <source>
        <dbReference type="SAM" id="MobiDB-lite"/>
    </source>
</evidence>
<feature type="region of interest" description="Disordered" evidence="1">
    <location>
        <begin position="345"/>
        <end position="414"/>
    </location>
</feature>
<keyword evidence="4" id="KW-1185">Reference proteome</keyword>
<name>A0A1Y1X1J7_9FUNG</name>
<dbReference type="AlphaFoldDB" id="A0A1Y1X1J7"/>
<protein>
    <submittedName>
        <fullName evidence="3">Uncharacterized protein</fullName>
    </submittedName>
</protein>
<feature type="transmembrane region" description="Helical" evidence="2">
    <location>
        <begin position="183"/>
        <end position="200"/>
    </location>
</feature>
<reference evidence="3 4" key="2">
    <citation type="submission" date="2016-08" db="EMBL/GenBank/DDBJ databases">
        <title>Pervasive Adenine N6-methylation of Active Genes in Fungi.</title>
        <authorList>
            <consortium name="DOE Joint Genome Institute"/>
            <person name="Mondo S.J."/>
            <person name="Dannebaum R.O."/>
            <person name="Kuo R.C."/>
            <person name="Labutti K."/>
            <person name="Haridas S."/>
            <person name="Kuo A."/>
            <person name="Salamov A."/>
            <person name="Ahrendt S.R."/>
            <person name="Lipzen A."/>
            <person name="Sullivan W."/>
            <person name="Andreopoulos W.B."/>
            <person name="Clum A."/>
            <person name="Lindquist E."/>
            <person name="Daum C."/>
            <person name="Ramamoorthy G.K."/>
            <person name="Gryganskyi A."/>
            <person name="Culley D."/>
            <person name="Magnuson J.K."/>
            <person name="James T.Y."/>
            <person name="O'Malley M.A."/>
            <person name="Stajich J.E."/>
            <person name="Spatafora J.W."/>
            <person name="Visel A."/>
            <person name="Grigoriev I.V."/>
        </authorList>
    </citation>
    <scope>NUCLEOTIDE SEQUENCE [LARGE SCALE GENOMIC DNA]</scope>
    <source>
        <strain evidence="3 4">S4</strain>
    </source>
</reference>
<sequence>MVSASILKNHGIKSNWDKYQNLYTDIINHYCFAWTCFILVLVGKKWRNPVMYIIILHFLTRFIGYIIEDLGKLRTYQYPGYDYPSNEGYLWGHALSRVAFYICGIVGDWYLLLRTKALVKSNKKIIWVYLTCIIFNMTKIVKMYFNFIYVPYKDNFNPDSESDKFDYFLRKIKYKKNKWLCDFFLHTASIIYDITVIITLKRNVFINYENLNYSNKNSKEISFIKKFKRLSIYRIYFTMFLSICCSPIVFLFCLNLLYALNNIDNLKNEEKILFYQTYCSDTEIEAFRVSINHVAYILIYIDTILLRYYANENSITVISQKSNEYINKNISHYFNSSNTNSSNNNNYTSINDFSSNNNSDNNSIEQFNYNNGNNNSNNKHNRNNSNSSSNNNSIKHYRNNSNGSNNNSIKHYRNNSNSNSIRYYYSDNESIKLFNNNKQKIYNFSKIYHEFNNQYEDIEEFQNLIDHSKNDNINFKTQSLNRNNGGNSSKYYNNNNNNNKEDIKFYSINRYNRDKTNYYDLINKNNNGYNNNNNISVDYFSNGNNKNYEWKKYYNSLNRNN</sequence>
<keyword evidence="2" id="KW-1133">Transmembrane helix</keyword>
<evidence type="ECO:0000313" key="3">
    <source>
        <dbReference type="EMBL" id="ORX79286.1"/>
    </source>
</evidence>
<feature type="transmembrane region" description="Helical" evidence="2">
    <location>
        <begin position="88"/>
        <end position="113"/>
    </location>
</feature>
<feature type="transmembrane region" description="Helical" evidence="2">
    <location>
        <begin position="235"/>
        <end position="260"/>
    </location>
</feature>
<keyword evidence="2" id="KW-0472">Membrane</keyword>
<keyword evidence="2" id="KW-0812">Transmembrane</keyword>
<feature type="transmembrane region" description="Helical" evidence="2">
    <location>
        <begin position="50"/>
        <end position="68"/>
    </location>
</feature>
<dbReference type="STRING" id="1754192.A0A1Y1X1J7"/>
<accession>A0A1Y1X1J7</accession>
<proteinExistence type="predicted"/>